<evidence type="ECO:0000313" key="3">
    <source>
        <dbReference type="Proteomes" id="UP001175271"/>
    </source>
</evidence>
<feature type="region of interest" description="Disordered" evidence="1">
    <location>
        <begin position="1"/>
        <end position="207"/>
    </location>
</feature>
<dbReference type="Proteomes" id="UP001175271">
    <property type="component" value="Unassembled WGS sequence"/>
</dbReference>
<feature type="compositionally biased region" description="Polar residues" evidence="1">
    <location>
        <begin position="248"/>
        <end position="259"/>
    </location>
</feature>
<comment type="caution">
    <text evidence="2">The sequence shown here is derived from an EMBL/GenBank/DDBJ whole genome shotgun (WGS) entry which is preliminary data.</text>
</comment>
<organism evidence="2 3">
    <name type="scientific">Steinernema hermaphroditum</name>
    <dbReference type="NCBI Taxonomy" id="289476"/>
    <lineage>
        <taxon>Eukaryota</taxon>
        <taxon>Metazoa</taxon>
        <taxon>Ecdysozoa</taxon>
        <taxon>Nematoda</taxon>
        <taxon>Chromadorea</taxon>
        <taxon>Rhabditida</taxon>
        <taxon>Tylenchina</taxon>
        <taxon>Panagrolaimomorpha</taxon>
        <taxon>Strongyloidoidea</taxon>
        <taxon>Steinernematidae</taxon>
        <taxon>Steinernema</taxon>
    </lineage>
</organism>
<feature type="region of interest" description="Disordered" evidence="1">
    <location>
        <begin position="238"/>
        <end position="283"/>
    </location>
</feature>
<reference evidence="2" key="1">
    <citation type="submission" date="2023-06" db="EMBL/GenBank/DDBJ databases">
        <title>Genomic analysis of the entomopathogenic nematode Steinernema hermaphroditum.</title>
        <authorList>
            <person name="Schwarz E.M."/>
            <person name="Heppert J.K."/>
            <person name="Baniya A."/>
            <person name="Schwartz H.T."/>
            <person name="Tan C.-H."/>
            <person name="Antoshechkin I."/>
            <person name="Sternberg P.W."/>
            <person name="Goodrich-Blair H."/>
            <person name="Dillman A.R."/>
        </authorList>
    </citation>
    <scope>NUCLEOTIDE SEQUENCE</scope>
    <source>
        <strain evidence="2">PS9179</strain>
        <tissue evidence="2">Whole animal</tissue>
    </source>
</reference>
<proteinExistence type="predicted"/>
<feature type="compositionally biased region" description="Acidic residues" evidence="1">
    <location>
        <begin position="271"/>
        <end position="283"/>
    </location>
</feature>
<gene>
    <name evidence="2" type="ORF">QR680_005512</name>
</gene>
<feature type="compositionally biased region" description="Low complexity" evidence="1">
    <location>
        <begin position="82"/>
        <end position="92"/>
    </location>
</feature>
<protein>
    <submittedName>
        <fullName evidence="2">Uncharacterized protein</fullName>
    </submittedName>
</protein>
<evidence type="ECO:0000313" key="2">
    <source>
        <dbReference type="EMBL" id="KAK0411151.1"/>
    </source>
</evidence>
<feature type="compositionally biased region" description="Polar residues" evidence="1">
    <location>
        <begin position="93"/>
        <end position="120"/>
    </location>
</feature>
<name>A0AA39LV02_9BILA</name>
<sequence>MDNEPEEENQMRSRTPSPTGGSHSSQNMLLSNNGLTFSWSDSPSTSRAQGRRTSRIRQREPARDEPVLGRGSANKQSKTHNSDASPASSSTSHINDQGSVTLTNFSASHPQVNGESSQWPHASKPGKRYGTIEQINQPPVKKPARNANDQVGSDFDDDMGDGGAVRNLLSTMGSQYNDDEPSADVSENRGPRANSARPFAERPLSASTPKVAVMRAMQDPNATPRSTTRMGVSRAVLSLQRRFEATENRTQPEPTQNAAEPTHPVVHDENDSFYDPDTDGIFQ</sequence>
<feature type="compositionally biased region" description="Basic and acidic residues" evidence="1">
    <location>
        <begin position="57"/>
        <end position="67"/>
    </location>
</feature>
<keyword evidence="3" id="KW-1185">Reference proteome</keyword>
<dbReference type="AlphaFoldDB" id="A0AA39LV02"/>
<accession>A0AA39LV02</accession>
<evidence type="ECO:0000256" key="1">
    <source>
        <dbReference type="SAM" id="MobiDB-lite"/>
    </source>
</evidence>
<dbReference type="EMBL" id="JAUCMV010000003">
    <property type="protein sequence ID" value="KAK0411151.1"/>
    <property type="molecule type" value="Genomic_DNA"/>
</dbReference>
<feature type="compositionally biased region" description="Polar residues" evidence="1">
    <location>
        <begin position="12"/>
        <end position="48"/>
    </location>
</feature>